<evidence type="ECO:0000259" key="2">
    <source>
        <dbReference type="Pfam" id="PF26013"/>
    </source>
</evidence>
<reference evidence="3 4" key="1">
    <citation type="journal article" date="2022" name="G3 (Bethesda)">
        <title>Enemy or ally: a genomic approach to elucidate the lifestyle of Phyllosticta citrichinaensis.</title>
        <authorList>
            <person name="Buijs V.A."/>
            <person name="Groenewald J.Z."/>
            <person name="Haridas S."/>
            <person name="LaButti K.M."/>
            <person name="Lipzen A."/>
            <person name="Martin F.M."/>
            <person name="Barry K."/>
            <person name="Grigoriev I.V."/>
            <person name="Crous P.W."/>
            <person name="Seidl M.F."/>
        </authorList>
    </citation>
    <scope>NUCLEOTIDE SEQUENCE [LARGE SCALE GENOMIC DNA]</scope>
    <source>
        <strain evidence="3 4">CBS 129764</strain>
    </source>
</reference>
<proteinExistence type="predicted"/>
<dbReference type="PANTHER" id="PTHR39601:SF2">
    <property type="entry name" value="CHORIOGENIN HMINOR"/>
    <property type="match status" value="1"/>
</dbReference>
<feature type="region of interest" description="Disordered" evidence="1">
    <location>
        <begin position="932"/>
        <end position="1015"/>
    </location>
</feature>
<protein>
    <recommendedName>
        <fullName evidence="2">DUF8004 domain-containing protein</fullName>
    </recommendedName>
</protein>
<feature type="compositionally biased region" description="Pro residues" evidence="1">
    <location>
        <begin position="957"/>
        <end position="974"/>
    </location>
</feature>
<dbReference type="PANTHER" id="PTHR39601">
    <property type="entry name" value="CHORIOGENIN HMINOR"/>
    <property type="match status" value="1"/>
</dbReference>
<organism evidence="3 4">
    <name type="scientific">Phyllosticta citrichinensis</name>
    <dbReference type="NCBI Taxonomy" id="1130410"/>
    <lineage>
        <taxon>Eukaryota</taxon>
        <taxon>Fungi</taxon>
        <taxon>Dikarya</taxon>
        <taxon>Ascomycota</taxon>
        <taxon>Pezizomycotina</taxon>
        <taxon>Dothideomycetes</taxon>
        <taxon>Dothideomycetes incertae sedis</taxon>
        <taxon>Botryosphaeriales</taxon>
        <taxon>Phyllostictaceae</taxon>
        <taxon>Phyllosticta</taxon>
    </lineage>
</organism>
<dbReference type="EMBL" id="JBBWUH010000003">
    <property type="protein sequence ID" value="KAK8173751.1"/>
    <property type="molecule type" value="Genomic_DNA"/>
</dbReference>
<sequence>MSGRGANARKAVKMNIQKTEKKHDGNVHRRPSSQAGWHIPAPKTKDGYARSGRGSVSLHSLHSKSGEEDRSKTPTSLHRNERQTDKGKQSSHPRGRSGGVPLMARIGTASSNRHKSGHDVPGTPSSDALFSQYGDEYESGANMKIWSGNGERTQPWPGFAKDNDLKMASGDCNIRFVRMDESEREEDYKEPPVIIRCHVDKLLESRSPMLAHYVKQGQLERMDDRSAPSIAESASYRSLDDDRPRSPTSLADFGGMPALAAYNSSRSLRSTNSRRGGYPPRDARTATPLSRTHSDMASLSDTINFQEAEITCDAFVSIPRSLTTSTEIFTYKVGFRNFIALLYKKPIVGNNLFDMLKGLFQVSKNLYETTHLHRGLPLPHPAGIIVDYIVSKRLDDVRGNISSALDLLAWCELVEKDAKGEDDGIYWEQGYTESFIHVVGMMTPHTSGTPEFKRLSTVTKHNLAKAFSVMQIKILDAEAKLANFEFPEFLQLPNVIANSPAFRSIESFSTFLKNEFEDKHSRWPPKNDERGHWLTRDLVRELQFDFGAIYDILVDRDIVWNDCEERATRRWQMTNKSSNAPLATPDVPGVPIQDIMISFDNLHSYLHIPYPYPLIPNFAPANNSHHSKKKHLFGTFSKKDKSAPAMDPSEQMKVALAFTEATNVSKIGMKLAANGLRDRFLEFEKVCAPKLADVPARDARLGRWILLYGLLQVLSTLSIDTQGMRYTDKVHYFLCPPLDNVPPWPRDQGLRSFKAYKSEKPIKQASQERSHCWVAPQEWDPSLKTPSTEHPPHTPEMVEPSMISELDGRIMTDDDHRARIAKIEAELLRRKQQQAAEQRILQQPNLSPEEYRGLRAEQERTPEAYKAGKRRFHGMTAARNPYAFVDDGDEDIVDPGARGRQLNRSPLNSFDRAMETTTQAWQRAVSATAPAPMSPLLRAHHHDPRNRYDPFLFSPPLSSPPSTPPPALPLPAAPGLPVKSPLRNNSMRKSANPSPPLEEEQQQQQPQQQQQQHVVNVVSDDKDILGNRYRHLGFEEDNEEVLPGYFAQ</sequence>
<feature type="region of interest" description="Disordered" evidence="1">
    <location>
        <begin position="780"/>
        <end position="799"/>
    </location>
</feature>
<feature type="domain" description="DUF8004" evidence="2">
    <location>
        <begin position="385"/>
        <end position="486"/>
    </location>
</feature>
<dbReference type="Proteomes" id="UP001456524">
    <property type="component" value="Unassembled WGS sequence"/>
</dbReference>
<feature type="region of interest" description="Disordered" evidence="1">
    <location>
        <begin position="1"/>
        <end position="102"/>
    </location>
</feature>
<comment type="caution">
    <text evidence="3">The sequence shown here is derived from an EMBL/GenBank/DDBJ whole genome shotgun (WGS) entry which is preliminary data.</text>
</comment>
<gene>
    <name evidence="3" type="ORF">IWX90DRAFT_484676</name>
</gene>
<feature type="compositionally biased region" description="Polar residues" evidence="1">
    <location>
        <begin position="982"/>
        <end position="992"/>
    </location>
</feature>
<accession>A0ABR1XZN7</accession>
<feature type="compositionally biased region" description="Basic and acidic residues" evidence="1">
    <location>
        <begin position="18"/>
        <end position="27"/>
    </location>
</feature>
<dbReference type="InterPro" id="IPR058317">
    <property type="entry name" value="DUF8004"/>
</dbReference>
<evidence type="ECO:0000256" key="1">
    <source>
        <dbReference type="SAM" id="MobiDB-lite"/>
    </source>
</evidence>
<feature type="region of interest" description="Disordered" evidence="1">
    <location>
        <begin position="221"/>
        <end position="252"/>
    </location>
</feature>
<feature type="compositionally biased region" description="Low complexity" evidence="1">
    <location>
        <begin position="1002"/>
        <end position="1012"/>
    </location>
</feature>
<dbReference type="Pfam" id="PF26013">
    <property type="entry name" value="DUF8004"/>
    <property type="match status" value="1"/>
</dbReference>
<feature type="compositionally biased region" description="Low complexity" evidence="1">
    <location>
        <begin position="264"/>
        <end position="275"/>
    </location>
</feature>
<evidence type="ECO:0000313" key="4">
    <source>
        <dbReference type="Proteomes" id="UP001456524"/>
    </source>
</evidence>
<keyword evidence="4" id="KW-1185">Reference proteome</keyword>
<feature type="compositionally biased region" description="Basic and acidic residues" evidence="1">
    <location>
        <begin position="64"/>
        <end position="88"/>
    </location>
</feature>
<feature type="region of interest" description="Disordered" evidence="1">
    <location>
        <begin position="264"/>
        <end position="293"/>
    </location>
</feature>
<evidence type="ECO:0000313" key="3">
    <source>
        <dbReference type="EMBL" id="KAK8173751.1"/>
    </source>
</evidence>
<name>A0ABR1XZN7_9PEZI</name>